<reference evidence="1" key="1">
    <citation type="submission" date="2018-11" db="EMBL/GenBank/DDBJ databases">
        <authorList>
            <person name="Onetto C."/>
        </authorList>
    </citation>
    <scope>NUCLEOTIDE SEQUENCE [LARGE SCALE GENOMIC DNA]</scope>
</reference>
<protein>
    <recommendedName>
        <fullName evidence="3">Phage virion morphogenesis protein</fullName>
    </recommendedName>
</protein>
<dbReference type="Proteomes" id="UP000326641">
    <property type="component" value="Unassembled WGS sequence"/>
</dbReference>
<dbReference type="Pfam" id="PF05069">
    <property type="entry name" value="Phage_tail_S"/>
    <property type="match status" value="1"/>
</dbReference>
<dbReference type="AlphaFoldDB" id="A0A564WIE3"/>
<dbReference type="EMBL" id="UXAT02000053">
    <property type="protein sequence ID" value="VUX47859.1"/>
    <property type="molecule type" value="Genomic_DNA"/>
</dbReference>
<dbReference type="NCBIfam" id="TIGR01635">
    <property type="entry name" value="tail_comp_S"/>
    <property type="match status" value="1"/>
</dbReference>
<evidence type="ECO:0000313" key="2">
    <source>
        <dbReference type="Proteomes" id="UP000326641"/>
    </source>
</evidence>
<accession>A0A564WIE3</accession>
<name>A0A564WIE3_9PROT</name>
<proteinExistence type="predicted"/>
<evidence type="ECO:0008006" key="3">
    <source>
        <dbReference type="Google" id="ProtNLM"/>
    </source>
</evidence>
<evidence type="ECO:0000313" key="1">
    <source>
        <dbReference type="EMBL" id="VUX47859.1"/>
    </source>
</evidence>
<gene>
    <name evidence="1" type="ORF">DF3PA_80019</name>
</gene>
<sequence length="149" mass="15771">MTGVGASVTVTGLADVRAALERIERRTSDLTDVMDEVGGALVANAHMRFEDERGPDGVPWAALAPATARAKAKAGKERILTFDGHLRASLTHTPAPRQVEVGEGLVYAATHQFGRGAIPARPSLPIPALGMDDEDAVREIVRAALDRVL</sequence>
<dbReference type="InterPro" id="IPR006522">
    <property type="entry name" value="Phage_virion_morphogenesis"/>
</dbReference>
<organism evidence="1 2">
    <name type="scientific">Candidatus Defluviicoccus seviourii</name>
    <dbReference type="NCBI Taxonomy" id="2565273"/>
    <lineage>
        <taxon>Bacteria</taxon>
        <taxon>Pseudomonadati</taxon>
        <taxon>Pseudomonadota</taxon>
        <taxon>Alphaproteobacteria</taxon>
        <taxon>Rhodospirillales</taxon>
        <taxon>Rhodospirillaceae</taxon>
        <taxon>Defluviicoccus</taxon>
    </lineage>
</organism>
<comment type="caution">
    <text evidence="1">The sequence shown here is derived from an EMBL/GenBank/DDBJ whole genome shotgun (WGS) entry which is preliminary data.</text>
</comment>
<keyword evidence="2" id="KW-1185">Reference proteome</keyword>